<dbReference type="EMBL" id="CP035952">
    <property type="protein sequence ID" value="QBF27274.1"/>
    <property type="molecule type" value="Genomic_DNA"/>
</dbReference>
<feature type="chain" id="PRO_5019412730" description="Lipoprotein" evidence="1">
    <location>
        <begin position="27"/>
        <end position="126"/>
    </location>
</feature>
<dbReference type="Proteomes" id="UP000291130">
    <property type="component" value="Chromosome"/>
</dbReference>
<dbReference type="KEGG" id="ptk:EXN22_16835"/>
<gene>
    <name evidence="2" type="ORF">EXN22_16835</name>
</gene>
<evidence type="ECO:0008006" key="4">
    <source>
        <dbReference type="Google" id="ProtNLM"/>
    </source>
</evidence>
<evidence type="ECO:0000313" key="2">
    <source>
        <dbReference type="EMBL" id="QBF27274.1"/>
    </source>
</evidence>
<accession>A0A411MKC9</accession>
<proteinExistence type="predicted"/>
<organism evidence="2 3">
    <name type="scientific">Pseudomonas tructae</name>
    <dbReference type="NCBI Taxonomy" id="2518644"/>
    <lineage>
        <taxon>Bacteria</taxon>
        <taxon>Pseudomonadati</taxon>
        <taxon>Pseudomonadota</taxon>
        <taxon>Gammaproteobacteria</taxon>
        <taxon>Pseudomonadales</taxon>
        <taxon>Pseudomonadaceae</taxon>
        <taxon>Pseudomonas</taxon>
    </lineage>
</organism>
<keyword evidence="3" id="KW-1185">Reference proteome</keyword>
<evidence type="ECO:0000313" key="3">
    <source>
        <dbReference type="Proteomes" id="UP000291130"/>
    </source>
</evidence>
<name>A0A411MKC9_9PSED</name>
<feature type="signal peptide" evidence="1">
    <location>
        <begin position="1"/>
        <end position="26"/>
    </location>
</feature>
<dbReference type="RefSeq" id="WP_130265136.1">
    <property type="nucleotide sequence ID" value="NZ_CP035952.1"/>
</dbReference>
<evidence type="ECO:0000256" key="1">
    <source>
        <dbReference type="SAM" id="SignalP"/>
    </source>
</evidence>
<keyword evidence="1" id="KW-0732">Signal</keyword>
<protein>
    <recommendedName>
        <fullName evidence="4">Lipoprotein</fullName>
    </recommendedName>
</protein>
<reference evidence="2 3" key="1">
    <citation type="submission" date="2019-02" db="EMBL/GenBank/DDBJ databases">
        <title>Complete genome sequence of Pseudomonas sp. SNU WT1 isolated from rainbow trout.</title>
        <authorList>
            <person name="Oh W.T."/>
            <person name="Park S.C."/>
        </authorList>
    </citation>
    <scope>NUCLEOTIDE SEQUENCE [LARGE SCALE GENOMIC DNA]</scope>
    <source>
        <strain evidence="2 3">SNU WT1</strain>
    </source>
</reference>
<dbReference type="AlphaFoldDB" id="A0A411MKC9"/>
<sequence>MSRFCLRPLLAALVLLPLAYTGTATAQESSCYGYLTELVRSSNFPFLYVGKDKVNLLIDEDDGETVQAKLLYDTDGTGTIGWIKYTPATRELLNTSADLEEPVRLRFDAAFADGYAQCVAGQQNSR</sequence>
<dbReference type="OrthoDB" id="1266028at2"/>